<evidence type="ECO:0000313" key="2">
    <source>
        <dbReference type="EMBL" id="QDZ20120.1"/>
    </source>
</evidence>
<protein>
    <submittedName>
        <fullName evidence="2">Uncharacterized protein</fullName>
    </submittedName>
</protein>
<keyword evidence="1" id="KW-0812">Transmembrane</keyword>
<dbReference type="EMBL" id="CP031036">
    <property type="protein sequence ID" value="QDZ20120.1"/>
    <property type="molecule type" value="Genomic_DNA"/>
</dbReference>
<accession>A0A5B8ML46</accession>
<name>A0A5B8ML46_9CHLO</name>
<keyword evidence="1" id="KW-1133">Transmembrane helix</keyword>
<proteinExistence type="predicted"/>
<gene>
    <name evidence="2" type="ORF">A3770_03p26380</name>
</gene>
<keyword evidence="1" id="KW-0472">Membrane</keyword>
<dbReference type="AlphaFoldDB" id="A0A5B8ML46"/>
<feature type="transmembrane region" description="Helical" evidence="1">
    <location>
        <begin position="157"/>
        <end position="178"/>
    </location>
</feature>
<keyword evidence="3" id="KW-1185">Reference proteome</keyword>
<reference evidence="2 3" key="1">
    <citation type="submission" date="2018-07" db="EMBL/GenBank/DDBJ databases">
        <title>The complete nuclear genome of the prasinophyte Chloropicon primus (CCMP1205).</title>
        <authorList>
            <person name="Pombert J.-F."/>
            <person name="Otis C."/>
            <person name="Turmel M."/>
            <person name="Lemieux C."/>
        </authorList>
    </citation>
    <scope>NUCLEOTIDE SEQUENCE [LARGE SCALE GENOMIC DNA]</scope>
    <source>
        <strain evidence="2 3">CCMP1205</strain>
    </source>
</reference>
<feature type="transmembrane region" description="Helical" evidence="1">
    <location>
        <begin position="46"/>
        <end position="64"/>
    </location>
</feature>
<evidence type="ECO:0000313" key="3">
    <source>
        <dbReference type="Proteomes" id="UP000316726"/>
    </source>
</evidence>
<dbReference type="Proteomes" id="UP000316726">
    <property type="component" value="Chromosome 3"/>
</dbReference>
<feature type="transmembrane region" description="Helical" evidence="1">
    <location>
        <begin position="76"/>
        <end position="94"/>
    </location>
</feature>
<feature type="transmembrane region" description="Helical" evidence="1">
    <location>
        <begin position="106"/>
        <end position="124"/>
    </location>
</feature>
<evidence type="ECO:0000256" key="1">
    <source>
        <dbReference type="SAM" id="Phobius"/>
    </source>
</evidence>
<organism evidence="2 3">
    <name type="scientific">Chloropicon primus</name>
    <dbReference type="NCBI Taxonomy" id="1764295"/>
    <lineage>
        <taxon>Eukaryota</taxon>
        <taxon>Viridiplantae</taxon>
        <taxon>Chlorophyta</taxon>
        <taxon>Chloropicophyceae</taxon>
        <taxon>Chloropicales</taxon>
        <taxon>Chloropicaceae</taxon>
        <taxon>Chloropicon</taxon>
    </lineage>
</organism>
<sequence length="214" mass="24856">MFNSPNENFGLYEGNPLLKKQSSVGFGKSFKVSPERLKKRHRKWQYALVMSFFVDCAAAFYFGYQGFYMHEDNRELDPIAFRLAFGVIVVLIGMKNAQILSGNVEYLTVWQILTCLMIVGHFYGSVRNFLWLYDQEFPCFLGDQAGNEHGFCFRGEFFIGTISAVVYLICSSYFLYAWKKHKVEYALKFGLTKEKATLDELLETVDEKMQKYSQ</sequence>